<evidence type="ECO:0000313" key="1">
    <source>
        <dbReference type="EMBL" id="KAH3752447.1"/>
    </source>
</evidence>
<name>A0A9D4DMM8_DREPO</name>
<reference evidence="1" key="1">
    <citation type="journal article" date="2019" name="bioRxiv">
        <title>The Genome of the Zebra Mussel, Dreissena polymorpha: A Resource for Invasive Species Research.</title>
        <authorList>
            <person name="McCartney M.A."/>
            <person name="Auch B."/>
            <person name="Kono T."/>
            <person name="Mallez S."/>
            <person name="Zhang Y."/>
            <person name="Obille A."/>
            <person name="Becker A."/>
            <person name="Abrahante J.E."/>
            <person name="Garbe J."/>
            <person name="Badalamenti J.P."/>
            <person name="Herman A."/>
            <person name="Mangelson H."/>
            <person name="Liachko I."/>
            <person name="Sullivan S."/>
            <person name="Sone E.D."/>
            <person name="Koren S."/>
            <person name="Silverstein K.A.T."/>
            <person name="Beckman K.B."/>
            <person name="Gohl D.M."/>
        </authorList>
    </citation>
    <scope>NUCLEOTIDE SEQUENCE</scope>
    <source>
        <strain evidence="1">Duluth1</strain>
        <tissue evidence="1">Whole animal</tissue>
    </source>
</reference>
<reference evidence="1" key="2">
    <citation type="submission" date="2020-11" db="EMBL/GenBank/DDBJ databases">
        <authorList>
            <person name="McCartney M.A."/>
            <person name="Auch B."/>
            <person name="Kono T."/>
            <person name="Mallez S."/>
            <person name="Becker A."/>
            <person name="Gohl D.M."/>
            <person name="Silverstein K.A.T."/>
            <person name="Koren S."/>
            <person name="Bechman K.B."/>
            <person name="Herman A."/>
            <person name="Abrahante J.E."/>
            <person name="Garbe J."/>
        </authorList>
    </citation>
    <scope>NUCLEOTIDE SEQUENCE</scope>
    <source>
        <strain evidence="1">Duluth1</strain>
        <tissue evidence="1">Whole animal</tissue>
    </source>
</reference>
<proteinExistence type="predicted"/>
<dbReference type="EMBL" id="JAIWYP010000010">
    <property type="protein sequence ID" value="KAH3752447.1"/>
    <property type="molecule type" value="Genomic_DNA"/>
</dbReference>
<keyword evidence="2" id="KW-1185">Reference proteome</keyword>
<comment type="caution">
    <text evidence="1">The sequence shown here is derived from an EMBL/GenBank/DDBJ whole genome shotgun (WGS) entry which is preliminary data.</text>
</comment>
<gene>
    <name evidence="1" type="ORF">DPMN_187064</name>
</gene>
<sequence length="87" mass="9379">MVLTSYCSLNLYITEGPIRSELSTLKLQTSLCSHTVCSYRLACAVTLSGATDETVQSHCLELQTRLCSHTVCSYRLASAVTLSGATD</sequence>
<protein>
    <submittedName>
        <fullName evidence="1">Uncharacterized protein</fullName>
    </submittedName>
</protein>
<dbReference type="Proteomes" id="UP000828390">
    <property type="component" value="Unassembled WGS sequence"/>
</dbReference>
<accession>A0A9D4DMM8</accession>
<organism evidence="1 2">
    <name type="scientific">Dreissena polymorpha</name>
    <name type="common">Zebra mussel</name>
    <name type="synonym">Mytilus polymorpha</name>
    <dbReference type="NCBI Taxonomy" id="45954"/>
    <lineage>
        <taxon>Eukaryota</taxon>
        <taxon>Metazoa</taxon>
        <taxon>Spiralia</taxon>
        <taxon>Lophotrochozoa</taxon>
        <taxon>Mollusca</taxon>
        <taxon>Bivalvia</taxon>
        <taxon>Autobranchia</taxon>
        <taxon>Heteroconchia</taxon>
        <taxon>Euheterodonta</taxon>
        <taxon>Imparidentia</taxon>
        <taxon>Neoheterodontei</taxon>
        <taxon>Myida</taxon>
        <taxon>Dreissenoidea</taxon>
        <taxon>Dreissenidae</taxon>
        <taxon>Dreissena</taxon>
    </lineage>
</organism>
<evidence type="ECO:0000313" key="2">
    <source>
        <dbReference type="Proteomes" id="UP000828390"/>
    </source>
</evidence>
<dbReference type="AlphaFoldDB" id="A0A9D4DMM8"/>